<dbReference type="InterPro" id="IPR010982">
    <property type="entry name" value="Lambda_DNA-bd_dom_sf"/>
</dbReference>
<evidence type="ECO:0000313" key="3">
    <source>
        <dbReference type="Proteomes" id="UP000194218"/>
    </source>
</evidence>
<dbReference type="Pfam" id="PF01381">
    <property type="entry name" value="HTH_3"/>
    <property type="match status" value="1"/>
</dbReference>
<dbReference type="SUPFAM" id="SSF47413">
    <property type="entry name" value="lambda repressor-like DNA-binding domains"/>
    <property type="match status" value="1"/>
</dbReference>
<dbReference type="AlphaFoldDB" id="A0A1W7D282"/>
<reference evidence="2 3" key="1">
    <citation type="submission" date="2017-05" db="EMBL/GenBank/DDBJ databases">
        <title>Complete genome sequence of Streptomyces sp. SCSIO 03032 revealed the diverse biosynthetic pathways for its bioactive secondary metabolites.</title>
        <authorList>
            <person name="Ma L."/>
            <person name="Zhu Y."/>
            <person name="Zhang W."/>
            <person name="Zhang G."/>
            <person name="Tian X."/>
            <person name="Zhang S."/>
            <person name="Zhang C."/>
        </authorList>
    </citation>
    <scope>NUCLEOTIDE SEQUENCE [LARGE SCALE GENOMIC DNA]</scope>
    <source>
        <strain evidence="2 3">SCSIO 03032</strain>
    </source>
</reference>
<dbReference type="KEGG" id="smao:CAG99_21800"/>
<accession>A0A1W7D282</accession>
<dbReference type="InterPro" id="IPR001387">
    <property type="entry name" value="Cro/C1-type_HTH"/>
</dbReference>
<dbReference type="OrthoDB" id="3210663at2"/>
<gene>
    <name evidence="2" type="ORF">CAG99_21800</name>
</gene>
<dbReference type="Proteomes" id="UP000194218">
    <property type="component" value="Chromosome"/>
</dbReference>
<dbReference type="Gene3D" id="1.25.40.10">
    <property type="entry name" value="Tetratricopeptide repeat domain"/>
    <property type="match status" value="1"/>
</dbReference>
<sequence length="393" mass="43198">MPSSEIGERLVRARKRRGLTQRELARISGVSYSLIQQLEQGVRQDTRLETARKLALALRIPTTGLIVEYAEASADGGTHRQWAPVRRAAAGLYDDDIAEPPTVAGVRAALDATVPLFAAGEFGRLGAALPALIRDADALAGLDPEGRPLRVRVLQLVGWLMTQTRQFDTAEDVLAQALTDAPDRLQAAAAVNTQGWLLLRRGRLAEADALAVRWADDLEPVRMSRATIGELSAWGSMLLRASAAGARDARDAEADDALRLAESVAVAMGREHAPREDRLRTFGPTTVALKQAENAMVRDQPEEVLRLAERVPKGGVRPTTNNLNRHRLDIADAHVRLRRHPQAVTTMLDILRDAPEWLPNQQYAKDIVGRIVERRRTLTPQMRTLADALDLPM</sequence>
<dbReference type="SMART" id="SM00530">
    <property type="entry name" value="HTH_XRE"/>
    <property type="match status" value="1"/>
</dbReference>
<dbReference type="Gene3D" id="1.10.260.40">
    <property type="entry name" value="lambda repressor-like DNA-binding domains"/>
    <property type="match status" value="1"/>
</dbReference>
<dbReference type="InterPro" id="IPR011990">
    <property type="entry name" value="TPR-like_helical_dom_sf"/>
</dbReference>
<evidence type="ECO:0000313" key="2">
    <source>
        <dbReference type="EMBL" id="ARQ71102.1"/>
    </source>
</evidence>
<organism evidence="2 3">
    <name type="scientific">Streptomyces marincola</name>
    <dbReference type="NCBI Taxonomy" id="2878388"/>
    <lineage>
        <taxon>Bacteria</taxon>
        <taxon>Bacillati</taxon>
        <taxon>Actinomycetota</taxon>
        <taxon>Actinomycetes</taxon>
        <taxon>Kitasatosporales</taxon>
        <taxon>Streptomycetaceae</taxon>
        <taxon>Streptomyces</taxon>
    </lineage>
</organism>
<feature type="domain" description="HTH cro/C1-type" evidence="1">
    <location>
        <begin position="10"/>
        <end position="65"/>
    </location>
</feature>
<name>A0A1W7D282_9ACTN</name>
<dbReference type="GO" id="GO:0003677">
    <property type="term" value="F:DNA binding"/>
    <property type="evidence" value="ECO:0007669"/>
    <property type="project" value="InterPro"/>
</dbReference>
<dbReference type="CDD" id="cd00093">
    <property type="entry name" value="HTH_XRE"/>
    <property type="match status" value="1"/>
</dbReference>
<dbReference type="RefSeq" id="WP_086160944.1">
    <property type="nucleotide sequence ID" value="NZ_CP021121.1"/>
</dbReference>
<dbReference type="PROSITE" id="PS50943">
    <property type="entry name" value="HTH_CROC1"/>
    <property type="match status" value="1"/>
</dbReference>
<dbReference type="EMBL" id="CP021121">
    <property type="protein sequence ID" value="ARQ71102.1"/>
    <property type="molecule type" value="Genomic_DNA"/>
</dbReference>
<keyword evidence="3" id="KW-1185">Reference proteome</keyword>
<evidence type="ECO:0000259" key="1">
    <source>
        <dbReference type="PROSITE" id="PS50943"/>
    </source>
</evidence>
<protein>
    <submittedName>
        <fullName evidence="2">Transcriptional regulator</fullName>
    </submittedName>
</protein>
<proteinExistence type="predicted"/>
<dbReference type="SUPFAM" id="SSF48452">
    <property type="entry name" value="TPR-like"/>
    <property type="match status" value="1"/>
</dbReference>